<reference evidence="1" key="1">
    <citation type="submission" date="2021-03" db="EMBL/GenBank/DDBJ databases">
        <title>Comparative genomics and phylogenomic investigation of the class Geoglossomycetes provide insights into ecological specialization and systematics.</title>
        <authorList>
            <person name="Melie T."/>
            <person name="Pirro S."/>
            <person name="Miller A.N."/>
            <person name="Quandt A."/>
        </authorList>
    </citation>
    <scope>NUCLEOTIDE SEQUENCE</scope>
    <source>
        <strain evidence="1">CAQ_001_2017</strain>
    </source>
</reference>
<organism evidence="1 2">
    <name type="scientific">Trichoglossum hirsutum</name>
    <dbReference type="NCBI Taxonomy" id="265104"/>
    <lineage>
        <taxon>Eukaryota</taxon>
        <taxon>Fungi</taxon>
        <taxon>Dikarya</taxon>
        <taxon>Ascomycota</taxon>
        <taxon>Pezizomycotina</taxon>
        <taxon>Geoglossomycetes</taxon>
        <taxon>Geoglossales</taxon>
        <taxon>Geoglossaceae</taxon>
        <taxon>Trichoglossum</taxon>
    </lineage>
</organism>
<sequence>SIGARVPFGQADPSAREALHRLHTPGTAVAGDPVTDGPTPFLGLTDAHDDSQVVSGKPPDTSVRKYAKYLTHTSKRLVAQVTILHKEKKNLESILKKRQKQRSGKKAAVEGHFMLSTAEIRDNVQVAEKEMI</sequence>
<dbReference type="EMBL" id="JAGHQM010003587">
    <property type="protein sequence ID" value="KAH0542863.1"/>
    <property type="molecule type" value="Genomic_DNA"/>
</dbReference>
<evidence type="ECO:0000313" key="1">
    <source>
        <dbReference type="EMBL" id="KAH0542863.1"/>
    </source>
</evidence>
<name>A0A9P8I902_9PEZI</name>
<feature type="non-terminal residue" evidence="1">
    <location>
        <position position="1"/>
    </location>
</feature>
<proteinExistence type="predicted"/>
<keyword evidence="2" id="KW-1185">Reference proteome</keyword>
<comment type="caution">
    <text evidence="1">The sequence shown here is derived from an EMBL/GenBank/DDBJ whole genome shotgun (WGS) entry which is preliminary data.</text>
</comment>
<dbReference type="Proteomes" id="UP000750711">
    <property type="component" value="Unassembled WGS sequence"/>
</dbReference>
<gene>
    <name evidence="1" type="ORF">GP486_008611</name>
</gene>
<evidence type="ECO:0000313" key="2">
    <source>
        <dbReference type="Proteomes" id="UP000750711"/>
    </source>
</evidence>
<accession>A0A9P8I902</accession>
<protein>
    <submittedName>
        <fullName evidence="1">Uncharacterized protein</fullName>
    </submittedName>
</protein>
<dbReference type="AlphaFoldDB" id="A0A9P8I902"/>